<comment type="caution">
    <text evidence="1">The sequence shown here is derived from an EMBL/GenBank/DDBJ whole genome shotgun (WGS) entry which is preliminary data.</text>
</comment>
<accession>A0A9X3J3T9</accession>
<dbReference type="RefSeq" id="WP_267776926.1">
    <property type="nucleotide sequence ID" value="NZ_JAPNKE010000002.1"/>
</dbReference>
<evidence type="ECO:0000313" key="1">
    <source>
        <dbReference type="EMBL" id="MCY1013184.1"/>
    </source>
</evidence>
<dbReference type="AlphaFoldDB" id="A0A9X3J3T9"/>
<name>A0A9X3J3T9_9BACT</name>
<reference evidence="1" key="1">
    <citation type="submission" date="2022-11" db="EMBL/GenBank/DDBJ databases">
        <title>Minimal conservation of predation-associated metabolite biosynthetic gene clusters underscores biosynthetic potential of Myxococcota including descriptions for ten novel species: Archangium lansinium sp. nov., Myxococcus landrumus sp. nov., Nannocystis bai.</title>
        <authorList>
            <person name="Ahearne A."/>
            <person name="Stevens C."/>
            <person name="Phillips K."/>
        </authorList>
    </citation>
    <scope>NUCLEOTIDE SEQUENCE</scope>
    <source>
        <strain evidence="1">Na p29</strain>
    </source>
</reference>
<dbReference type="EMBL" id="JAPNKE010000002">
    <property type="protein sequence ID" value="MCY1013184.1"/>
    <property type="molecule type" value="Genomic_DNA"/>
</dbReference>
<protein>
    <submittedName>
        <fullName evidence="1">Uncharacterized protein</fullName>
    </submittedName>
</protein>
<gene>
    <name evidence="1" type="ORF">OV079_48180</name>
</gene>
<sequence length="66" mass="7366">MSEGEAEARRWFSSEAAVTPSSRWRRAVPRVMSVLAVEVRPAVPRRRSTTEIARSLVICPEEQGVA</sequence>
<proteinExistence type="predicted"/>
<organism evidence="1 2">
    <name type="scientific">Nannocystis pusilla</name>
    <dbReference type="NCBI Taxonomy" id="889268"/>
    <lineage>
        <taxon>Bacteria</taxon>
        <taxon>Pseudomonadati</taxon>
        <taxon>Myxococcota</taxon>
        <taxon>Polyangia</taxon>
        <taxon>Nannocystales</taxon>
        <taxon>Nannocystaceae</taxon>
        <taxon>Nannocystis</taxon>
    </lineage>
</organism>
<keyword evidence="2" id="KW-1185">Reference proteome</keyword>
<dbReference type="Proteomes" id="UP001150924">
    <property type="component" value="Unassembled WGS sequence"/>
</dbReference>
<evidence type="ECO:0000313" key="2">
    <source>
        <dbReference type="Proteomes" id="UP001150924"/>
    </source>
</evidence>